<accession>A0AAD1X6R5</accession>
<dbReference type="GO" id="GO:0005737">
    <property type="term" value="C:cytoplasm"/>
    <property type="evidence" value="ECO:0007669"/>
    <property type="project" value="UniProtKB-SubCell"/>
</dbReference>
<evidence type="ECO:0000256" key="5">
    <source>
        <dbReference type="ARBA" id="ARBA00023069"/>
    </source>
</evidence>
<keyword evidence="3" id="KW-0963">Cytoplasm</keyword>
<evidence type="ECO:0000259" key="10">
    <source>
        <dbReference type="Pfam" id="PF24816"/>
    </source>
</evidence>
<dbReference type="Pfam" id="PF24507">
    <property type="entry name" value="Ig_CFAP65_4th"/>
    <property type="match status" value="1"/>
</dbReference>
<keyword evidence="5" id="KW-0969">Cilium</keyword>
<reference evidence="13" key="1">
    <citation type="submission" date="2023-07" db="EMBL/GenBank/DDBJ databases">
        <authorList>
            <consortium name="AG Swart"/>
            <person name="Singh M."/>
            <person name="Singh A."/>
            <person name="Seah K."/>
            <person name="Emmerich C."/>
        </authorList>
    </citation>
    <scope>NUCLEOTIDE SEQUENCE</scope>
    <source>
        <strain evidence="13">DP1</strain>
    </source>
</reference>
<dbReference type="SUPFAM" id="SSF49354">
    <property type="entry name" value="PapD-like"/>
    <property type="match status" value="2"/>
</dbReference>
<dbReference type="InterPro" id="IPR013783">
    <property type="entry name" value="Ig-like_fold"/>
</dbReference>
<protein>
    <submittedName>
        <fullName evidence="13">Uncharacterized protein</fullName>
    </submittedName>
</protein>
<keyword evidence="6" id="KW-0966">Cell projection</keyword>
<evidence type="ECO:0000259" key="9">
    <source>
        <dbReference type="Pfam" id="PF24507"/>
    </source>
</evidence>
<dbReference type="InterPro" id="IPR008962">
    <property type="entry name" value="PapD-like_sf"/>
</dbReference>
<evidence type="ECO:0000256" key="3">
    <source>
        <dbReference type="ARBA" id="ARBA00022490"/>
    </source>
</evidence>
<feature type="domain" description="CFAP65 fourth Ig-like" evidence="9">
    <location>
        <begin position="227"/>
        <end position="319"/>
    </location>
</feature>
<comment type="subcellular location">
    <subcellularLocation>
        <location evidence="1">Cell projection</location>
        <location evidence="1">Cilium</location>
        <location evidence="1">Flagellum</location>
    </subcellularLocation>
    <subcellularLocation>
        <location evidence="2">Cytoplasm</location>
    </subcellularLocation>
</comment>
<feature type="domain" description="HYDIN/VesB/CFA65-like Ig-like" evidence="7">
    <location>
        <begin position="114"/>
        <end position="204"/>
    </location>
</feature>
<evidence type="ECO:0000256" key="1">
    <source>
        <dbReference type="ARBA" id="ARBA00004230"/>
    </source>
</evidence>
<dbReference type="InterPro" id="IPR053879">
    <property type="entry name" value="HYDIN_VesB_CFA65-like_Ig"/>
</dbReference>
<organism evidence="13 14">
    <name type="scientific">Euplotes crassus</name>
    <dbReference type="NCBI Taxonomy" id="5936"/>
    <lineage>
        <taxon>Eukaryota</taxon>
        <taxon>Sar</taxon>
        <taxon>Alveolata</taxon>
        <taxon>Ciliophora</taxon>
        <taxon>Intramacronucleata</taxon>
        <taxon>Spirotrichea</taxon>
        <taxon>Hypotrichia</taxon>
        <taxon>Euplotida</taxon>
        <taxon>Euplotidae</taxon>
        <taxon>Moneuplotes</taxon>
    </lineage>
</organism>
<dbReference type="InterPro" id="IPR056305">
    <property type="entry name" value="Ig_CFAP65_10th"/>
</dbReference>
<sequence>MSRRGKKPTLGLAQILESIPRSFDFEYCAVASTQTRSFVLNNLSAGIIKFSIKKTENSPFEINHTSGVLQVKGKQEIVISYTPQECEVIIASIIINLNGEEEKIVKLSAVSKHPLLSVTDTSLDFEELLVGKSEEKEILVHNIGQVPTYFKIEKAKSEDEDTSFYVTPKKGYIPPGESYSLTFKYKPRLVSVCSNAHFTVRSKGGNKIDVSCFGVGIGYDVHLSAKSMNFGETSYGNTVTRLINVVNNSDLATSFQFLVDRKNMFSFSSTEGVVQARNSVRIIISFNPLSTGNYYERVFCLIRNHKLLYLDLIGTCYDEVTKPLPLMQRHVEVFRYKVIMGIHYKKKLAEEAEGDEDSLQDLEMNTFDEEAKLNLEVPIDDPNHVLHKEMFLENDSTFRDVSIQQQFIDFNFCEYGKSSEGQSMTLENKLPYKIEVRFVLPSAENSQGEEVKNPFSVSELTAIIDAKSTKSFDLKFRPFEPDYYFFQILQCYVYLYNGNENKVRKDDGGNPQGTKTMLKRSALRTTKVSRFDESMAEEIDPPLCLNLRIIGHSFSPGTQPFIPMVKFLPNMNVVFPPCSPGESVYQTIKIYNTSDTPVFYKMLPDPTKVFRIYPLIGLIQGKSFALVCFEFSPKSANHWSFTSQCVLNYTYTNVQNIHLSGKCFKPEITLGNKGKLYFPPTYTGVSKKQYLVIKNNSRIPLEYDCSVPAKYQEVVIFDPPKAILQAHEEKNVVCTFTPTAKREYKLSVPVQVTNIYDTTKEMIGYFNPGSGVAIKAQQKREQSKYEVRVYGVGNDGSLSIKPSKLEFDTVTVGFTKILSLTVINKSKTNLYIDFQLDQNDTEQKSEEEQQEIRKIVSENFKFDFKEGIVPALSKKMVKITFKPSLRFDFKIKLSCNAREKPVSNLRSTIKANQFLSQKYSINIMAKGDFPLLRLADIRNEQMSVSNLWEKFELTFLNKELLTVLSKSEIEYSSSERKTNQSVQDLQKNIKVFSWDFGKVPIKYSHKPRKVTLTVRNVGGVHAEWAFKLPNDSEIELEPWADPGEPTPEQAFEKHILDNNIFMIEPKTGSLAPGEQTDVNVYYVSKEVDFHHLKVFLQISNGKPLILHLKGETLSRRANLRLCKDEYHIPPVPIGLEWSVTYPIEIKNLGITKLKYKVDLENLRKLNDENHNFNIFDIENPEGVLMPNEVQYLYSVFRPLESKNYHIELPLKVSDIEGVVQDISLKINGVGYQGEENKPKEIQFYEDLPKCRAHCQPDDEILAAFSIEEIDFGEVDPEEPSKRMVILYNMSHTQKLSFEFFKTGLLCTDNINLMPISGELEPNSHKNIKMVLKAAQLPTIFDGEIMCQIEWEDNANRGVGTINETHTGTKSVVTHANENEFLFIRLKKRSCLDKYVKNNNYELAKDPVKPSLFLNNLFIDAMDEVLEDKDTDTLFEKLEEEPIGAYSMLDEQEPPTCKDVTEQLDEGIKEYKAENNLNAIGWIEQFRHPSYEEEIQAQTGLDEDELFCKRILLDSRYSDLIEYMLEDTMFNLMEEATYEEFDLSQIQRTYIKKEVLENQ</sequence>
<dbReference type="InterPro" id="IPR052614">
    <property type="entry name" value="CFAP65"/>
</dbReference>
<evidence type="ECO:0000256" key="2">
    <source>
        <dbReference type="ARBA" id="ARBA00004496"/>
    </source>
</evidence>
<dbReference type="Pfam" id="PF25248">
    <property type="entry name" value="Ig_CFAP65_8th"/>
    <property type="match status" value="1"/>
</dbReference>
<dbReference type="Pfam" id="PF24291">
    <property type="entry name" value="Ig_CFAP65"/>
    <property type="match status" value="1"/>
</dbReference>
<evidence type="ECO:0000259" key="11">
    <source>
        <dbReference type="Pfam" id="PF25248"/>
    </source>
</evidence>
<feature type="domain" description="CFAP65 tenth Ig-like" evidence="8">
    <location>
        <begin position="1123"/>
        <end position="1233"/>
    </location>
</feature>
<dbReference type="EMBL" id="CAMPGE010001010">
    <property type="protein sequence ID" value="CAI2359776.1"/>
    <property type="molecule type" value="Genomic_DNA"/>
</dbReference>
<dbReference type="InterPro" id="IPR058536">
    <property type="entry name" value="Ig_CFAP65_4th"/>
</dbReference>
<dbReference type="Gene3D" id="2.60.40.10">
    <property type="entry name" value="Immunoglobulins"/>
    <property type="match status" value="9"/>
</dbReference>
<gene>
    <name evidence="13" type="ORF">ECRASSUSDP1_LOCUS1070</name>
</gene>
<dbReference type="PANTHER" id="PTHR46127:SF1">
    <property type="entry name" value="CILIA- AND FLAGELLA-ASSOCIATED PROTEIN 65"/>
    <property type="match status" value="1"/>
</dbReference>
<keyword evidence="4" id="KW-0282">Flagellum</keyword>
<feature type="domain" description="CFAP65-like ninth Ig-like" evidence="10">
    <location>
        <begin position="930"/>
        <end position="1110"/>
    </location>
</feature>
<name>A0AAD1X6R5_EUPCR</name>
<dbReference type="GO" id="GO:0031514">
    <property type="term" value="C:motile cilium"/>
    <property type="evidence" value="ECO:0007669"/>
    <property type="project" value="UniProtKB-SubCell"/>
</dbReference>
<dbReference type="Pfam" id="PF24816">
    <property type="entry name" value="Ig_CFAP65__9th"/>
    <property type="match status" value="1"/>
</dbReference>
<dbReference type="Proteomes" id="UP001295684">
    <property type="component" value="Unassembled WGS sequence"/>
</dbReference>
<dbReference type="Pfam" id="PF22544">
    <property type="entry name" value="HYDIN_VesB_CFA65-like_Ig"/>
    <property type="match status" value="2"/>
</dbReference>
<feature type="domain" description="CFAP65 seventh Ig-like" evidence="12">
    <location>
        <begin position="673"/>
        <end position="772"/>
    </location>
</feature>
<comment type="caution">
    <text evidence="13">The sequence shown here is derived from an EMBL/GenBank/DDBJ whole genome shotgun (WGS) entry which is preliminary data.</text>
</comment>
<evidence type="ECO:0000256" key="6">
    <source>
        <dbReference type="ARBA" id="ARBA00023273"/>
    </source>
</evidence>
<feature type="domain" description="HYDIN/VesB/CFA65-like Ig-like" evidence="7">
    <location>
        <begin position="20"/>
        <end position="104"/>
    </location>
</feature>
<evidence type="ECO:0000313" key="13">
    <source>
        <dbReference type="EMBL" id="CAI2359776.1"/>
    </source>
</evidence>
<evidence type="ECO:0000259" key="8">
    <source>
        <dbReference type="Pfam" id="PF24291"/>
    </source>
</evidence>
<proteinExistence type="predicted"/>
<evidence type="ECO:0000256" key="4">
    <source>
        <dbReference type="ARBA" id="ARBA00022846"/>
    </source>
</evidence>
<dbReference type="Pfam" id="PF25249">
    <property type="entry name" value="Ig_CFAP65_7th"/>
    <property type="match status" value="1"/>
</dbReference>
<dbReference type="PANTHER" id="PTHR46127">
    <property type="entry name" value="CILIA- AND FLAGELLA-ASSOCIATED PROTEIN 65"/>
    <property type="match status" value="1"/>
</dbReference>
<feature type="domain" description="CFAP65 eight Ig-like" evidence="11">
    <location>
        <begin position="796"/>
        <end position="909"/>
    </location>
</feature>
<dbReference type="InterPro" id="IPR056344">
    <property type="entry name" value="Ig_CFAP65-like_9th"/>
</dbReference>
<evidence type="ECO:0000259" key="12">
    <source>
        <dbReference type="Pfam" id="PF25249"/>
    </source>
</evidence>
<evidence type="ECO:0000313" key="14">
    <source>
        <dbReference type="Proteomes" id="UP001295684"/>
    </source>
</evidence>
<evidence type="ECO:0000259" key="7">
    <source>
        <dbReference type="Pfam" id="PF22544"/>
    </source>
</evidence>
<dbReference type="InterPro" id="IPR057470">
    <property type="entry name" value="Ig_CFAP65_7th"/>
</dbReference>
<keyword evidence="14" id="KW-1185">Reference proteome</keyword>
<dbReference type="InterPro" id="IPR057467">
    <property type="entry name" value="Ig_CFAP65_8th"/>
</dbReference>